<evidence type="ECO:0000256" key="1">
    <source>
        <dbReference type="SAM" id="MobiDB-lite"/>
    </source>
</evidence>
<evidence type="ECO:0000313" key="3">
    <source>
        <dbReference type="Proteomes" id="UP001142393"/>
    </source>
</evidence>
<reference evidence="2 3" key="1">
    <citation type="journal article" date="2023" name="Proc. Natl. Acad. Sci. U.S.A.">
        <title>A global phylogenomic analysis of the shiitake genus Lentinula.</title>
        <authorList>
            <person name="Sierra-Patev S."/>
            <person name="Min B."/>
            <person name="Naranjo-Ortiz M."/>
            <person name="Looney B."/>
            <person name="Konkel Z."/>
            <person name="Slot J.C."/>
            <person name="Sakamoto Y."/>
            <person name="Steenwyk J.L."/>
            <person name="Rokas A."/>
            <person name="Carro J."/>
            <person name="Camarero S."/>
            <person name="Ferreira P."/>
            <person name="Molpeceres G."/>
            <person name="Ruiz-Duenas F.J."/>
            <person name="Serrano A."/>
            <person name="Henrissat B."/>
            <person name="Drula E."/>
            <person name="Hughes K.W."/>
            <person name="Mata J.L."/>
            <person name="Ishikawa N.K."/>
            <person name="Vargas-Isla R."/>
            <person name="Ushijima S."/>
            <person name="Smith C.A."/>
            <person name="Donoghue J."/>
            <person name="Ahrendt S."/>
            <person name="Andreopoulos W."/>
            <person name="He G."/>
            <person name="LaButti K."/>
            <person name="Lipzen A."/>
            <person name="Ng V."/>
            <person name="Riley R."/>
            <person name="Sandor L."/>
            <person name="Barry K."/>
            <person name="Martinez A.T."/>
            <person name="Xiao Y."/>
            <person name="Gibbons J.G."/>
            <person name="Terashima K."/>
            <person name="Grigoriev I.V."/>
            <person name="Hibbett D."/>
        </authorList>
    </citation>
    <scope>NUCLEOTIDE SEQUENCE [LARGE SCALE GENOMIC DNA]</scope>
    <source>
        <strain evidence="2 3">TFB7810</strain>
    </source>
</reference>
<dbReference type="InterPro" id="IPR036397">
    <property type="entry name" value="RNaseH_sf"/>
</dbReference>
<dbReference type="EMBL" id="JANVFU010000002">
    <property type="protein sequence ID" value="KAJ3749695.1"/>
    <property type="molecule type" value="Genomic_DNA"/>
</dbReference>
<protein>
    <recommendedName>
        <fullName evidence="4">RNase H type-1 domain-containing protein</fullName>
    </recommendedName>
</protein>
<proteinExistence type="predicted"/>
<keyword evidence="3" id="KW-1185">Reference proteome</keyword>
<evidence type="ECO:0008006" key="4">
    <source>
        <dbReference type="Google" id="ProtNLM"/>
    </source>
</evidence>
<sequence length="260" mass="29347">MVTWLQSYLDLGENRATWAYVADALIAQNIPNKHNNIEERSRINILLQSWNTKTSKLPKDLKDMIGIAKKYGTRLEGLAFSKEIMKEMPAWHHIEAAETGHLHKEKQSKCLRENHEVKSVVLAPKWNPLVEQPNDEKWEPNECPENGVTFKNRITTKGTLADAFRIFTEGTTTNNLPDQHPQGKEDINEVIIYTDGSCTNNGNDDAKAGAGIFCPSNEDLNRAIRLPNDIPQTNQSDEITQKRASKDSQNTAKNGKTWAL</sequence>
<dbReference type="Gene3D" id="3.30.420.10">
    <property type="entry name" value="Ribonuclease H-like superfamily/Ribonuclease H"/>
    <property type="match status" value="1"/>
</dbReference>
<dbReference type="GO" id="GO:0003676">
    <property type="term" value="F:nucleic acid binding"/>
    <property type="evidence" value="ECO:0007669"/>
    <property type="project" value="InterPro"/>
</dbReference>
<name>A0A9W8U218_9AGAR</name>
<comment type="caution">
    <text evidence="2">The sequence shown here is derived from an EMBL/GenBank/DDBJ whole genome shotgun (WGS) entry which is preliminary data.</text>
</comment>
<dbReference type="AlphaFoldDB" id="A0A9W8U218"/>
<gene>
    <name evidence="2" type="ORF">DFH05DRAFT_1457443</name>
</gene>
<organism evidence="2 3">
    <name type="scientific">Lentinula detonsa</name>
    <dbReference type="NCBI Taxonomy" id="2804962"/>
    <lineage>
        <taxon>Eukaryota</taxon>
        <taxon>Fungi</taxon>
        <taxon>Dikarya</taxon>
        <taxon>Basidiomycota</taxon>
        <taxon>Agaricomycotina</taxon>
        <taxon>Agaricomycetes</taxon>
        <taxon>Agaricomycetidae</taxon>
        <taxon>Agaricales</taxon>
        <taxon>Marasmiineae</taxon>
        <taxon>Omphalotaceae</taxon>
        <taxon>Lentinula</taxon>
    </lineage>
</organism>
<dbReference type="Proteomes" id="UP001142393">
    <property type="component" value="Unassembled WGS sequence"/>
</dbReference>
<feature type="region of interest" description="Disordered" evidence="1">
    <location>
        <begin position="227"/>
        <end position="260"/>
    </location>
</feature>
<accession>A0A9W8U218</accession>
<evidence type="ECO:0000313" key="2">
    <source>
        <dbReference type="EMBL" id="KAJ3749695.1"/>
    </source>
</evidence>